<name>A0ABT4HRS3_9BACL</name>
<dbReference type="RefSeq" id="WP_258416067.1">
    <property type="nucleotide sequence ID" value="NZ_JAPTNG010000001.1"/>
</dbReference>
<organism evidence="1 2">
    <name type="scientific">Brevibacillus halotolerans</name>
    <dbReference type="NCBI Taxonomy" id="1507437"/>
    <lineage>
        <taxon>Bacteria</taxon>
        <taxon>Bacillati</taxon>
        <taxon>Bacillota</taxon>
        <taxon>Bacilli</taxon>
        <taxon>Bacillales</taxon>
        <taxon>Paenibacillaceae</taxon>
        <taxon>Brevibacillus</taxon>
    </lineage>
</organism>
<reference evidence="1" key="1">
    <citation type="submission" date="2022-09" db="EMBL/GenBank/DDBJ databases">
        <title>Genome analysis and characterization of larvicidal activity of Brevibacillus strains.</title>
        <authorList>
            <person name="Patrusheva E.V."/>
            <person name="Izotova A.O."/>
            <person name="Toshchakov S.V."/>
            <person name="Sineoky S.P."/>
        </authorList>
    </citation>
    <scope>NUCLEOTIDE SEQUENCE</scope>
    <source>
        <strain evidence="1">VKPM_B-13244</strain>
    </source>
</reference>
<evidence type="ECO:0000313" key="2">
    <source>
        <dbReference type="Proteomes" id="UP001067708"/>
    </source>
</evidence>
<dbReference type="EMBL" id="JAPTNG010000001">
    <property type="protein sequence ID" value="MCZ0829251.1"/>
    <property type="molecule type" value="Genomic_DNA"/>
</dbReference>
<evidence type="ECO:0000313" key="1">
    <source>
        <dbReference type="EMBL" id="MCZ0829251.1"/>
    </source>
</evidence>
<sequence length="310" mass="36902">MNKIEINNSLATLKWETRKFGEDLFQSQKEDLVMYSKYSLRINETLTRLLLFSSLQKDGEEAIRESMEIAELQGKRVSSIFIETLEVVKKIKTYNPLNFFVALRLYERKRKKIRHKYNILYRELCQLQKRYGELNDTVKNKRDSFSKRVKEEIFSDNLYIEECKSSIDLREVSFGEQIRLWFTFYRMKKTDFLSLITVEKQKYFVDGEPNHTNKTIEKVPDEIDYEAFQQAVFVEKIEQDNDSYLFDQFMSEVMEYMDRNPGGMSNMFKELFENVSTYNVSTDEFGRLTEVRPTKPALKLVSNKREGAKS</sequence>
<comment type="caution">
    <text evidence="1">The sequence shown here is derived from an EMBL/GenBank/DDBJ whole genome shotgun (WGS) entry which is preliminary data.</text>
</comment>
<proteinExistence type="predicted"/>
<keyword evidence="2" id="KW-1185">Reference proteome</keyword>
<accession>A0ABT4HRS3</accession>
<dbReference type="Proteomes" id="UP001067708">
    <property type="component" value="Unassembled WGS sequence"/>
</dbReference>
<protein>
    <submittedName>
        <fullName evidence="1">Uncharacterized protein</fullName>
    </submittedName>
</protein>
<gene>
    <name evidence="1" type="ORF">O0535_00410</name>
</gene>